<proteinExistence type="predicted"/>
<protein>
    <submittedName>
        <fullName evidence="2">Putative secreted protein</fullName>
    </submittedName>
</protein>
<keyword evidence="1" id="KW-0732">Signal</keyword>
<name>A0A224XWZ7_9HEMI</name>
<evidence type="ECO:0000256" key="1">
    <source>
        <dbReference type="SAM" id="SignalP"/>
    </source>
</evidence>
<feature type="signal peptide" evidence="1">
    <location>
        <begin position="1"/>
        <end position="19"/>
    </location>
</feature>
<sequence>MHLVLSLLMTMFRLISSSAHIFKFSWSLSSLSATNTRSSANASAENLIGCSFQYPKCIGRVLLLHSLITSSRRAIK</sequence>
<dbReference type="EMBL" id="GFTR01000642">
    <property type="protein sequence ID" value="JAW15784.1"/>
    <property type="molecule type" value="Transcribed_RNA"/>
</dbReference>
<organism evidence="2">
    <name type="scientific">Panstrongylus lignarius</name>
    <dbReference type="NCBI Taxonomy" id="156445"/>
    <lineage>
        <taxon>Eukaryota</taxon>
        <taxon>Metazoa</taxon>
        <taxon>Ecdysozoa</taxon>
        <taxon>Arthropoda</taxon>
        <taxon>Hexapoda</taxon>
        <taxon>Insecta</taxon>
        <taxon>Pterygota</taxon>
        <taxon>Neoptera</taxon>
        <taxon>Paraneoptera</taxon>
        <taxon>Hemiptera</taxon>
        <taxon>Heteroptera</taxon>
        <taxon>Panheteroptera</taxon>
        <taxon>Cimicomorpha</taxon>
        <taxon>Reduviidae</taxon>
        <taxon>Triatominae</taxon>
        <taxon>Panstrongylus</taxon>
    </lineage>
</organism>
<evidence type="ECO:0000313" key="2">
    <source>
        <dbReference type="EMBL" id="JAW15784.1"/>
    </source>
</evidence>
<accession>A0A224XWZ7</accession>
<dbReference type="AlphaFoldDB" id="A0A224XWZ7"/>
<feature type="chain" id="PRO_5013166526" evidence="1">
    <location>
        <begin position="20"/>
        <end position="76"/>
    </location>
</feature>
<reference evidence="2" key="1">
    <citation type="journal article" date="2018" name="PLoS Negl. Trop. Dis.">
        <title>An insight into the salivary gland and fat body transcriptome of Panstrongylus lignarius (Hemiptera: Heteroptera), the main vector of Chagas disease in Peru.</title>
        <authorList>
            <person name="Nevoa J.C."/>
            <person name="Mendes M.T."/>
            <person name="da Silva M.V."/>
            <person name="Soares S.C."/>
            <person name="Oliveira C.J.F."/>
            <person name="Ribeiro J.M.C."/>
        </authorList>
    </citation>
    <scope>NUCLEOTIDE SEQUENCE</scope>
</reference>